<evidence type="ECO:0000259" key="4">
    <source>
        <dbReference type="SMART" id="SM00895"/>
    </source>
</evidence>
<dbReference type="InterPro" id="IPR036390">
    <property type="entry name" value="WH_DNA-bd_sf"/>
</dbReference>
<keyword evidence="1" id="KW-0805">Transcription regulation</keyword>
<dbReference type="InterPro" id="IPR008920">
    <property type="entry name" value="TF_FadR/GntR_C"/>
</dbReference>
<accession>A0A517LZ33</accession>
<sequence>MSITDFIRNDLALRLRSGRDLPAQLTLDSLAELYDVSFTPVRAAVADLIDEGLLRKGANRRLEACPLANALKEFDQLTEAPKPPVDPSEKIADDLVLLSLEGKSVYLREEVTAEKYSLSRSAIRNILHQLAGEGMLDHIPRRGWRLRPFCQDDLLAFIEVREALELKALQLARPRLDKQQLQAILERNTPPTSTTDRVPVDESLHEYLVATSNNAYIRDFFERQGRYFRLLFRWEDNDRSAALGTLKQHRDVVQALLEEDWAAAEAALSHHIRSNHPVLMTKPPTDGLPPPAPK</sequence>
<dbReference type="PANTHER" id="PTHR43537:SF49">
    <property type="entry name" value="TRANSCRIPTIONAL REGULATORY PROTEIN"/>
    <property type="match status" value="1"/>
</dbReference>
<dbReference type="Gene3D" id="1.10.10.10">
    <property type="entry name" value="Winged helix-like DNA-binding domain superfamily/Winged helix DNA-binding domain"/>
    <property type="match status" value="2"/>
</dbReference>
<keyword evidence="6" id="KW-1185">Reference proteome</keyword>
<dbReference type="AlphaFoldDB" id="A0A517LZ33"/>
<dbReference type="Gene3D" id="1.20.120.530">
    <property type="entry name" value="GntR ligand-binding domain-like"/>
    <property type="match status" value="1"/>
</dbReference>
<dbReference type="Proteomes" id="UP000319557">
    <property type="component" value="Chromosome"/>
</dbReference>
<evidence type="ECO:0000313" key="5">
    <source>
        <dbReference type="EMBL" id="QDS87859.1"/>
    </source>
</evidence>
<dbReference type="SUPFAM" id="SSF48008">
    <property type="entry name" value="GntR ligand-binding domain-like"/>
    <property type="match status" value="1"/>
</dbReference>
<dbReference type="Pfam" id="PF07729">
    <property type="entry name" value="FCD"/>
    <property type="match status" value="1"/>
</dbReference>
<gene>
    <name evidence="5" type="primary">yjjM</name>
    <name evidence="5" type="ORF">EC9_20420</name>
</gene>
<dbReference type="RefSeq" id="WP_145344507.1">
    <property type="nucleotide sequence ID" value="NZ_CP036261.1"/>
</dbReference>
<protein>
    <submittedName>
        <fullName evidence="5">Putative HTH-type transcriptional regulator YjjM</fullName>
    </submittedName>
</protein>
<dbReference type="GO" id="GO:0003677">
    <property type="term" value="F:DNA binding"/>
    <property type="evidence" value="ECO:0007669"/>
    <property type="project" value="UniProtKB-KW"/>
</dbReference>
<evidence type="ECO:0000256" key="2">
    <source>
        <dbReference type="ARBA" id="ARBA00023125"/>
    </source>
</evidence>
<feature type="domain" description="GntR C-terminal" evidence="4">
    <location>
        <begin position="156"/>
        <end position="274"/>
    </location>
</feature>
<dbReference type="KEGG" id="ruv:EC9_20420"/>
<dbReference type="InterPro" id="IPR011711">
    <property type="entry name" value="GntR_C"/>
</dbReference>
<keyword evidence="3" id="KW-0804">Transcription</keyword>
<dbReference type="SUPFAM" id="SSF46785">
    <property type="entry name" value="Winged helix' DNA-binding domain"/>
    <property type="match status" value="1"/>
</dbReference>
<keyword evidence="2" id="KW-0238">DNA-binding</keyword>
<dbReference type="OrthoDB" id="9781630at2"/>
<name>A0A517LZ33_9BACT</name>
<evidence type="ECO:0000256" key="1">
    <source>
        <dbReference type="ARBA" id="ARBA00023015"/>
    </source>
</evidence>
<reference evidence="5 6" key="1">
    <citation type="submission" date="2019-02" db="EMBL/GenBank/DDBJ databases">
        <title>Deep-cultivation of Planctomycetes and their phenomic and genomic characterization uncovers novel biology.</title>
        <authorList>
            <person name="Wiegand S."/>
            <person name="Jogler M."/>
            <person name="Boedeker C."/>
            <person name="Pinto D."/>
            <person name="Vollmers J."/>
            <person name="Rivas-Marin E."/>
            <person name="Kohn T."/>
            <person name="Peeters S.H."/>
            <person name="Heuer A."/>
            <person name="Rast P."/>
            <person name="Oberbeckmann S."/>
            <person name="Bunk B."/>
            <person name="Jeske O."/>
            <person name="Meyerdierks A."/>
            <person name="Storesund J.E."/>
            <person name="Kallscheuer N."/>
            <person name="Luecker S."/>
            <person name="Lage O.M."/>
            <person name="Pohl T."/>
            <person name="Merkel B.J."/>
            <person name="Hornburger P."/>
            <person name="Mueller R.-W."/>
            <person name="Bruemmer F."/>
            <person name="Labrenz M."/>
            <person name="Spormann A.M."/>
            <person name="Op den Camp H."/>
            <person name="Overmann J."/>
            <person name="Amann R."/>
            <person name="Jetten M.S.M."/>
            <person name="Mascher T."/>
            <person name="Medema M.H."/>
            <person name="Devos D.P."/>
            <person name="Kaster A.-K."/>
            <person name="Ovreas L."/>
            <person name="Rohde M."/>
            <person name="Galperin M.Y."/>
            <person name="Jogler C."/>
        </authorList>
    </citation>
    <scope>NUCLEOTIDE SEQUENCE [LARGE SCALE GENOMIC DNA]</scope>
    <source>
        <strain evidence="5 6">EC9</strain>
    </source>
</reference>
<dbReference type="PANTHER" id="PTHR43537">
    <property type="entry name" value="TRANSCRIPTIONAL REGULATOR, GNTR FAMILY"/>
    <property type="match status" value="1"/>
</dbReference>
<organism evidence="5 6">
    <name type="scientific">Rosistilla ulvae</name>
    <dbReference type="NCBI Taxonomy" id="1930277"/>
    <lineage>
        <taxon>Bacteria</taxon>
        <taxon>Pseudomonadati</taxon>
        <taxon>Planctomycetota</taxon>
        <taxon>Planctomycetia</taxon>
        <taxon>Pirellulales</taxon>
        <taxon>Pirellulaceae</taxon>
        <taxon>Rosistilla</taxon>
    </lineage>
</organism>
<proteinExistence type="predicted"/>
<dbReference type="EMBL" id="CP036261">
    <property type="protein sequence ID" value="QDS87859.1"/>
    <property type="molecule type" value="Genomic_DNA"/>
</dbReference>
<evidence type="ECO:0000313" key="6">
    <source>
        <dbReference type="Proteomes" id="UP000319557"/>
    </source>
</evidence>
<dbReference type="SMART" id="SM00895">
    <property type="entry name" value="FCD"/>
    <property type="match status" value="1"/>
</dbReference>
<evidence type="ECO:0000256" key="3">
    <source>
        <dbReference type="ARBA" id="ARBA00023163"/>
    </source>
</evidence>
<dbReference type="InterPro" id="IPR036388">
    <property type="entry name" value="WH-like_DNA-bd_sf"/>
</dbReference>